<dbReference type="CDD" id="cd13925">
    <property type="entry name" value="RPF"/>
    <property type="match status" value="1"/>
</dbReference>
<feature type="domain" description="LysM" evidence="5">
    <location>
        <begin position="257"/>
        <end position="305"/>
    </location>
</feature>
<evidence type="ECO:0000256" key="4">
    <source>
        <dbReference type="SAM" id="SignalP"/>
    </source>
</evidence>
<evidence type="ECO:0000313" key="7">
    <source>
        <dbReference type="Proteomes" id="UP000320481"/>
    </source>
</evidence>
<dbReference type="InterPro" id="IPR023346">
    <property type="entry name" value="Lysozyme-like_dom_sf"/>
</dbReference>
<dbReference type="PROSITE" id="PS51782">
    <property type="entry name" value="LYSM"/>
    <property type="match status" value="1"/>
</dbReference>
<dbReference type="RefSeq" id="WP_146467480.1">
    <property type="nucleotide sequence ID" value="NZ_VOGW01000153.1"/>
</dbReference>
<dbReference type="AlphaFoldDB" id="A0A5C6J7K3"/>
<proteinExistence type="inferred from homology"/>
<dbReference type="GO" id="GO:0016787">
    <property type="term" value="F:hydrolase activity"/>
    <property type="evidence" value="ECO:0007669"/>
    <property type="project" value="UniProtKB-KW"/>
</dbReference>
<comment type="caution">
    <text evidence="6">The sequence shown here is derived from an EMBL/GenBank/DDBJ whole genome shotgun (WGS) entry which is preliminary data.</text>
</comment>
<evidence type="ECO:0000259" key="5">
    <source>
        <dbReference type="PROSITE" id="PS51782"/>
    </source>
</evidence>
<keyword evidence="2" id="KW-0378">Hydrolase</keyword>
<feature type="region of interest" description="Disordered" evidence="3">
    <location>
        <begin position="129"/>
        <end position="255"/>
    </location>
</feature>
<protein>
    <submittedName>
        <fullName evidence="6">LysM peptidoglycan-binding domain-containing protein</fullName>
    </submittedName>
</protein>
<dbReference type="SUPFAM" id="SSF54106">
    <property type="entry name" value="LysM domain"/>
    <property type="match status" value="1"/>
</dbReference>
<dbReference type="CDD" id="cd00118">
    <property type="entry name" value="LysM"/>
    <property type="match status" value="1"/>
</dbReference>
<feature type="non-terminal residue" evidence="6">
    <location>
        <position position="305"/>
    </location>
</feature>
<name>A0A5C6J7K3_9ACTN</name>
<feature type="signal peptide" evidence="4">
    <location>
        <begin position="1"/>
        <end position="40"/>
    </location>
</feature>
<feature type="chain" id="PRO_5022742736" evidence="4">
    <location>
        <begin position="41"/>
        <end position="305"/>
    </location>
</feature>
<feature type="compositionally biased region" description="Basic residues" evidence="3">
    <location>
        <begin position="210"/>
        <end position="220"/>
    </location>
</feature>
<evidence type="ECO:0000256" key="1">
    <source>
        <dbReference type="ARBA" id="ARBA00010830"/>
    </source>
</evidence>
<dbReference type="InterPro" id="IPR036779">
    <property type="entry name" value="LysM_dom_sf"/>
</dbReference>
<reference evidence="6" key="1">
    <citation type="journal article" date="2019" name="Microbiol. Resour. Announc.">
        <title>Draft Genomic Sequences of Streptomyces misionensis and Streptomyces albidoflavus, bacteria applied for phytopathogen biocontrol.</title>
        <authorList>
            <person name="Pylro V."/>
            <person name="Dias A."/>
            <person name="Andreote F."/>
            <person name="Varani A."/>
            <person name="Andreote C."/>
            <person name="Bernardo E."/>
            <person name="Martins T."/>
        </authorList>
    </citation>
    <scope>NUCLEOTIDE SEQUENCE [LARGE SCALE GENOMIC DNA]</scope>
    <source>
        <strain evidence="6">66</strain>
    </source>
</reference>
<evidence type="ECO:0000256" key="2">
    <source>
        <dbReference type="ARBA" id="ARBA00022801"/>
    </source>
</evidence>
<evidence type="ECO:0000313" key="6">
    <source>
        <dbReference type="EMBL" id="TWV36487.1"/>
    </source>
</evidence>
<accession>A0A5C6J7K3</accession>
<gene>
    <name evidence="6" type="ORF">FRZ03_25525</name>
</gene>
<feature type="compositionally biased region" description="Gly residues" evidence="3">
    <location>
        <begin position="175"/>
        <end position="185"/>
    </location>
</feature>
<dbReference type="Proteomes" id="UP000320481">
    <property type="component" value="Unassembled WGS sequence"/>
</dbReference>
<dbReference type="PANTHER" id="PTHR34700">
    <property type="entry name" value="POTASSIUM BINDING PROTEIN KBP"/>
    <property type="match status" value="1"/>
</dbReference>
<organism evidence="6 7">
    <name type="scientific">Streptomyces misionensis</name>
    <dbReference type="NCBI Taxonomy" id="67331"/>
    <lineage>
        <taxon>Bacteria</taxon>
        <taxon>Bacillati</taxon>
        <taxon>Actinomycetota</taxon>
        <taxon>Actinomycetes</taxon>
        <taxon>Kitasatosporales</taxon>
        <taxon>Streptomycetaceae</taxon>
        <taxon>Streptomyces</taxon>
    </lineage>
</organism>
<dbReference type="Gene3D" id="3.10.350.10">
    <property type="entry name" value="LysM domain"/>
    <property type="match status" value="1"/>
</dbReference>
<dbReference type="InterPro" id="IPR018392">
    <property type="entry name" value="LysM"/>
</dbReference>
<evidence type="ECO:0000256" key="3">
    <source>
        <dbReference type="SAM" id="MobiDB-lite"/>
    </source>
</evidence>
<feature type="compositionally biased region" description="Low complexity" evidence="3">
    <location>
        <begin position="186"/>
        <end position="202"/>
    </location>
</feature>
<dbReference type="Pfam" id="PF01476">
    <property type="entry name" value="LysM"/>
    <property type="match status" value="1"/>
</dbReference>
<dbReference type="Pfam" id="PF06737">
    <property type="entry name" value="Transglycosylas"/>
    <property type="match status" value="1"/>
</dbReference>
<dbReference type="EMBL" id="VOGW01000153">
    <property type="protein sequence ID" value="TWV36487.1"/>
    <property type="molecule type" value="Genomic_DNA"/>
</dbReference>
<dbReference type="PANTHER" id="PTHR34700:SF4">
    <property type="entry name" value="PHAGE-LIKE ELEMENT PBSX PROTEIN XKDP"/>
    <property type="match status" value="1"/>
</dbReference>
<sequence length="305" mass="29816">MISGNGRHRRPRQAPALLVAAGVTGSAIAIPLLGAASAHAADGTTWDKVAGCESGGSWSADTGNGYYGGLQISQDDWIHYGGTRYASSADQASRSQQIAVAEKILADKGTLPWATCALLSGLTPNSGSVDVDPGVGGNGQGDTAADPSGLPDASSSSGTQNGGQGGGQDTTPSGSGNGSAGGAHAGSGNASSADPSTTPPSGSGSGSGKHTGKHTGKHAAPHPGASTGSTGSTGSSASGAGKTVTTPTGKKVKKGDGEYKVVTGDTLSSIAAKHHVAGGWHKLFELNKDIVDNADLIYPGQQLHL</sequence>
<comment type="similarity">
    <text evidence="1">Belongs to the transglycosylase family. Rpf subfamily.</text>
</comment>
<dbReference type="InterPro" id="IPR010618">
    <property type="entry name" value="RPF"/>
</dbReference>
<feature type="compositionally biased region" description="Low complexity" evidence="3">
    <location>
        <begin position="224"/>
        <end position="249"/>
    </location>
</feature>
<keyword evidence="7" id="KW-1185">Reference proteome</keyword>
<dbReference type="InterPro" id="IPR052196">
    <property type="entry name" value="Bact_Kbp"/>
</dbReference>
<dbReference type="Gene3D" id="1.10.530.10">
    <property type="match status" value="1"/>
</dbReference>
<keyword evidence="4" id="KW-0732">Signal</keyword>
<dbReference type="SUPFAM" id="SSF53955">
    <property type="entry name" value="Lysozyme-like"/>
    <property type="match status" value="1"/>
</dbReference>